<dbReference type="InterPro" id="IPR008927">
    <property type="entry name" value="6-PGluconate_DH-like_C_sf"/>
</dbReference>
<keyword evidence="7" id="KW-1185">Reference proteome</keyword>
<protein>
    <submittedName>
        <fullName evidence="6">2-dehydropantoate 2-reductase</fullName>
        <ecNumber evidence="6">1.1.1.169</ecNumber>
    </submittedName>
</protein>
<dbReference type="InterPro" id="IPR013752">
    <property type="entry name" value="KPA_reductase"/>
</dbReference>
<proteinExistence type="inferred from homology"/>
<dbReference type="SUPFAM" id="SSF51735">
    <property type="entry name" value="NAD(P)-binding Rossmann-fold domains"/>
    <property type="match status" value="1"/>
</dbReference>
<gene>
    <name evidence="6" type="ORF">HNR30_002831</name>
</gene>
<dbReference type="InterPro" id="IPR013332">
    <property type="entry name" value="KPR_N"/>
</dbReference>
<dbReference type="Gene3D" id="1.10.1040.10">
    <property type="entry name" value="N-(1-d-carboxylethyl)-l-norvaline Dehydrogenase, domain 2"/>
    <property type="match status" value="1"/>
</dbReference>
<dbReference type="PANTHER" id="PTHR43765">
    <property type="entry name" value="2-DEHYDROPANTOATE 2-REDUCTASE-RELATED"/>
    <property type="match status" value="1"/>
</dbReference>
<dbReference type="GO" id="GO:0008677">
    <property type="term" value="F:2-dehydropantoate 2-reductase activity"/>
    <property type="evidence" value="ECO:0007669"/>
    <property type="project" value="UniProtKB-EC"/>
</dbReference>
<name>A0A7W0HQ30_9ACTN</name>
<dbReference type="InterPro" id="IPR013328">
    <property type="entry name" value="6PGD_dom2"/>
</dbReference>
<dbReference type="EC" id="1.1.1.169" evidence="6"/>
<reference evidence="6 7" key="1">
    <citation type="submission" date="2020-07" db="EMBL/GenBank/DDBJ databases">
        <title>Genomic Encyclopedia of Type Strains, Phase IV (KMG-IV): sequencing the most valuable type-strain genomes for metagenomic binning, comparative biology and taxonomic classification.</title>
        <authorList>
            <person name="Goeker M."/>
        </authorList>
    </citation>
    <scope>NUCLEOTIDE SEQUENCE [LARGE SCALE GENOMIC DNA]</scope>
    <source>
        <strain evidence="6 7">DSM 45533</strain>
    </source>
</reference>
<dbReference type="Gene3D" id="3.40.50.720">
    <property type="entry name" value="NAD(P)-binding Rossmann-like Domain"/>
    <property type="match status" value="1"/>
</dbReference>
<evidence type="ECO:0000313" key="6">
    <source>
        <dbReference type="EMBL" id="MBA2891490.1"/>
    </source>
</evidence>
<evidence type="ECO:0000259" key="4">
    <source>
        <dbReference type="Pfam" id="PF02558"/>
    </source>
</evidence>
<evidence type="ECO:0000256" key="3">
    <source>
        <dbReference type="ARBA" id="ARBA00023002"/>
    </source>
</evidence>
<feature type="domain" description="Ketopantoate reductase C-terminal" evidence="5">
    <location>
        <begin position="196"/>
        <end position="290"/>
    </location>
</feature>
<dbReference type="SUPFAM" id="SSF48179">
    <property type="entry name" value="6-phosphogluconate dehydrogenase C-terminal domain-like"/>
    <property type="match status" value="1"/>
</dbReference>
<dbReference type="EMBL" id="JACDUR010000003">
    <property type="protein sequence ID" value="MBA2891490.1"/>
    <property type="molecule type" value="Genomic_DNA"/>
</dbReference>
<dbReference type="AlphaFoldDB" id="A0A7W0HQ30"/>
<dbReference type="InterPro" id="IPR050838">
    <property type="entry name" value="Ketopantoate_reductase"/>
</dbReference>
<dbReference type="RefSeq" id="WP_181610282.1">
    <property type="nucleotide sequence ID" value="NZ_BAABAM010000002.1"/>
</dbReference>
<feature type="domain" description="Ketopantoate reductase N-terminal" evidence="4">
    <location>
        <begin position="4"/>
        <end position="133"/>
    </location>
</feature>
<organism evidence="6 7">
    <name type="scientific">Nonomuraea soli</name>
    <dbReference type="NCBI Taxonomy" id="1032476"/>
    <lineage>
        <taxon>Bacteria</taxon>
        <taxon>Bacillati</taxon>
        <taxon>Actinomycetota</taxon>
        <taxon>Actinomycetes</taxon>
        <taxon>Streptosporangiales</taxon>
        <taxon>Streptosporangiaceae</taxon>
        <taxon>Nonomuraea</taxon>
    </lineage>
</organism>
<dbReference type="PANTHER" id="PTHR43765:SF2">
    <property type="entry name" value="2-DEHYDROPANTOATE 2-REDUCTASE"/>
    <property type="match status" value="1"/>
</dbReference>
<dbReference type="GO" id="GO:0005737">
    <property type="term" value="C:cytoplasm"/>
    <property type="evidence" value="ECO:0007669"/>
    <property type="project" value="TreeGrafter"/>
</dbReference>
<evidence type="ECO:0000256" key="1">
    <source>
        <dbReference type="ARBA" id="ARBA00007870"/>
    </source>
</evidence>
<evidence type="ECO:0000313" key="7">
    <source>
        <dbReference type="Proteomes" id="UP000530928"/>
    </source>
</evidence>
<dbReference type="GO" id="GO:0050661">
    <property type="term" value="F:NADP binding"/>
    <property type="evidence" value="ECO:0007669"/>
    <property type="project" value="TreeGrafter"/>
</dbReference>
<keyword evidence="2" id="KW-0521">NADP</keyword>
<comment type="similarity">
    <text evidence="1">Belongs to the ketopantoate reductase family.</text>
</comment>
<dbReference type="InterPro" id="IPR036291">
    <property type="entry name" value="NAD(P)-bd_dom_sf"/>
</dbReference>
<dbReference type="Pfam" id="PF08546">
    <property type="entry name" value="ApbA_C"/>
    <property type="match status" value="1"/>
</dbReference>
<accession>A0A7W0HQ30</accession>
<sequence>MRYIIIGAGAVGGTIGGRLFQAGHDVVLVARGAHLEALDNTGLRLLTPDSDDLLPVPASGGPVPPRAGDVLIVATKSQDTLSALEAWPRDLPVVCAQNGVANEDMVLRRFSQVYGMCVWLPATHLDPGVVAAYGTPHSGLLPVGRYPQGVDDLAHQIAADLTKSGFVAPAVPDVMRYKYGKLLSNLGNAVEALVGHADGMSDLAKQATAEGEAVLAAAGIAHPTRQEEQDLRGNQVDLRPIEGLARGGGSSWQSLARGAGSIEADYLNGEIVLLARRTGVGAPVNEVLQREANRFARDRHAPGSMPVDELRRLIGERSAT</sequence>
<evidence type="ECO:0000259" key="5">
    <source>
        <dbReference type="Pfam" id="PF08546"/>
    </source>
</evidence>
<dbReference type="Pfam" id="PF02558">
    <property type="entry name" value="ApbA"/>
    <property type="match status" value="1"/>
</dbReference>
<dbReference type="Proteomes" id="UP000530928">
    <property type="component" value="Unassembled WGS sequence"/>
</dbReference>
<comment type="caution">
    <text evidence="6">The sequence shown here is derived from an EMBL/GenBank/DDBJ whole genome shotgun (WGS) entry which is preliminary data.</text>
</comment>
<evidence type="ECO:0000256" key="2">
    <source>
        <dbReference type="ARBA" id="ARBA00022857"/>
    </source>
</evidence>
<keyword evidence="3 6" id="KW-0560">Oxidoreductase</keyword>